<sequence length="58" mass="6261">MPEAQAWKQMSCSLHAGALGAHCSILCWFSSVGTALHTGYVFTPQQITAMLHCLKTVP</sequence>
<accession>A0A5J5N739</accession>
<name>A0A5J5N739_MUNRE</name>
<gene>
    <name evidence="1" type="ORF">FD755_002375</name>
</gene>
<evidence type="ECO:0000313" key="1">
    <source>
        <dbReference type="EMBL" id="KAB0387419.1"/>
    </source>
</evidence>
<dbReference type="Proteomes" id="UP000326062">
    <property type="component" value="Chromosome 1"/>
</dbReference>
<proteinExistence type="predicted"/>
<keyword evidence="2" id="KW-1185">Reference proteome</keyword>
<dbReference type="EMBL" id="VCEB01000001">
    <property type="protein sequence ID" value="KAB0387419.1"/>
    <property type="molecule type" value="Genomic_DNA"/>
</dbReference>
<comment type="caution">
    <text evidence="1">The sequence shown here is derived from an EMBL/GenBank/DDBJ whole genome shotgun (WGS) entry which is preliminary data.</text>
</comment>
<dbReference type="AlphaFoldDB" id="A0A5J5N739"/>
<reference evidence="1 2" key="1">
    <citation type="submission" date="2019-06" db="EMBL/GenBank/DDBJ databases">
        <title>Discovery of a novel chromosome fission-fusion reversal in muntjac.</title>
        <authorList>
            <person name="Mudd A.B."/>
            <person name="Bredeson J.V."/>
            <person name="Baum R."/>
            <person name="Hockemeyer D."/>
            <person name="Rokhsar D.S."/>
        </authorList>
    </citation>
    <scope>NUCLEOTIDE SEQUENCE [LARGE SCALE GENOMIC DNA]</scope>
    <source>
        <strain evidence="1">UCam_UCB_Mr</strain>
        <tissue evidence="1">Fibroblast cell line</tissue>
    </source>
</reference>
<protein>
    <submittedName>
        <fullName evidence="1">Uncharacterized protein</fullName>
    </submittedName>
</protein>
<evidence type="ECO:0000313" key="2">
    <source>
        <dbReference type="Proteomes" id="UP000326062"/>
    </source>
</evidence>
<organism evidence="1 2">
    <name type="scientific">Muntiacus reevesi</name>
    <name type="common">Reeves' muntjac</name>
    <name type="synonym">Cervus reevesi</name>
    <dbReference type="NCBI Taxonomy" id="9886"/>
    <lineage>
        <taxon>Eukaryota</taxon>
        <taxon>Metazoa</taxon>
        <taxon>Chordata</taxon>
        <taxon>Craniata</taxon>
        <taxon>Vertebrata</taxon>
        <taxon>Euteleostomi</taxon>
        <taxon>Mammalia</taxon>
        <taxon>Eutheria</taxon>
        <taxon>Laurasiatheria</taxon>
        <taxon>Artiodactyla</taxon>
        <taxon>Ruminantia</taxon>
        <taxon>Pecora</taxon>
        <taxon>Cervidae</taxon>
        <taxon>Muntiacinae</taxon>
        <taxon>Muntiacus</taxon>
    </lineage>
</organism>